<dbReference type="EMBL" id="CP051461">
    <property type="protein sequence ID" value="QJC56602.1"/>
    <property type="molecule type" value="Genomic_DNA"/>
</dbReference>
<organism evidence="1 2">
    <name type="scientific">Polaromonas vacuolata</name>
    <dbReference type="NCBI Taxonomy" id="37448"/>
    <lineage>
        <taxon>Bacteria</taxon>
        <taxon>Pseudomonadati</taxon>
        <taxon>Pseudomonadota</taxon>
        <taxon>Betaproteobacteria</taxon>
        <taxon>Burkholderiales</taxon>
        <taxon>Comamonadaceae</taxon>
        <taxon>Polaromonas</taxon>
    </lineage>
</organism>
<accession>A0A6H2H9P6</accession>
<dbReference type="AlphaFoldDB" id="A0A6H2H9P6"/>
<evidence type="ECO:0000313" key="1">
    <source>
        <dbReference type="EMBL" id="QJC56602.1"/>
    </source>
</evidence>
<evidence type="ECO:0000313" key="2">
    <source>
        <dbReference type="Proteomes" id="UP000502041"/>
    </source>
</evidence>
<dbReference type="SUPFAM" id="SSF48452">
    <property type="entry name" value="TPR-like"/>
    <property type="match status" value="1"/>
</dbReference>
<dbReference type="RefSeq" id="WP_168922283.1">
    <property type="nucleotide sequence ID" value="NZ_CP051461.1"/>
</dbReference>
<dbReference type="Gene3D" id="1.25.40.10">
    <property type="entry name" value="Tetratricopeptide repeat domain"/>
    <property type="match status" value="1"/>
</dbReference>
<dbReference type="Proteomes" id="UP000502041">
    <property type="component" value="Chromosome"/>
</dbReference>
<keyword evidence="2" id="KW-1185">Reference proteome</keyword>
<reference evidence="1 2" key="1">
    <citation type="submission" date="2020-04" db="EMBL/GenBank/DDBJ databases">
        <title>Complete genome of a Psychrophilic, Marine, Gas Vacuolate Bacterium Polaromonas vacuolata KCTC 22033T.</title>
        <authorList>
            <person name="Hwang K."/>
            <person name="Kim K.M."/>
        </authorList>
    </citation>
    <scope>NUCLEOTIDE SEQUENCE [LARGE SCALE GENOMIC DNA]</scope>
    <source>
        <strain evidence="1 2">KCTC 22033</strain>
    </source>
</reference>
<dbReference type="KEGG" id="pvac:HC248_01910"/>
<evidence type="ECO:0008006" key="3">
    <source>
        <dbReference type="Google" id="ProtNLM"/>
    </source>
</evidence>
<gene>
    <name evidence="1" type="ORF">HC248_01910</name>
</gene>
<proteinExistence type="predicted"/>
<dbReference type="InterPro" id="IPR011990">
    <property type="entry name" value="TPR-like_helical_dom_sf"/>
</dbReference>
<name>A0A6H2H9P6_9BURK</name>
<protein>
    <recommendedName>
        <fullName evidence="3">Tetratricopeptide repeat protein</fullName>
    </recommendedName>
</protein>
<sequence length="85" mass="9601">MQAETAIDVDSSFNGKLLDRLLGMAHHYRSEGNLRQAMELYWALLDKHPGTVQAQSARVSLLDQAEAYERAGARRVARAVYERLL</sequence>